<sequence>MNATTTIVLSGQCDQEFSQFDTSMLAVGTVIIVLLSIFKFIEQNAVTINGYLVREIHSFANQFGFCERLTWNPTEFPIFDASRQLNMLYQAASCSSCYDIRDIAIHVAEDSSAAHDRFRPSWGSSGRRSLRVSVNLMFCVHPNLTDCDKYTHLQINLVLRETRLEPS</sequence>
<accession>A0A419PHN0</accession>
<dbReference type="InParanoid" id="A0A419PHN0"/>
<keyword evidence="2" id="KW-1185">Reference proteome</keyword>
<dbReference type="EMBL" id="NIRI02000042">
    <property type="protein sequence ID" value="KAG5450571.1"/>
    <property type="molecule type" value="Genomic_DNA"/>
</dbReference>
<reference evidence="1 2" key="1">
    <citation type="journal article" date="2018" name="Biotechnol. Adv.">
        <title>Improved genomic resources and new bioinformatic workflow for the carcinogenic parasite Clonorchis sinensis: Biotechnological implications.</title>
        <authorList>
            <person name="Wang D."/>
            <person name="Korhonen P.K."/>
            <person name="Gasser R.B."/>
            <person name="Young N.D."/>
        </authorList>
    </citation>
    <scope>NUCLEOTIDE SEQUENCE [LARGE SCALE GENOMIC DNA]</scope>
    <source>
        <strain evidence="1">Cs-k2</strain>
    </source>
</reference>
<evidence type="ECO:0000313" key="1">
    <source>
        <dbReference type="EMBL" id="KAG5450571.1"/>
    </source>
</evidence>
<reference evidence="1 2" key="2">
    <citation type="journal article" date="2021" name="Genomics">
        <title>High-quality reference genome for Clonorchis sinensis.</title>
        <authorList>
            <person name="Young N.D."/>
            <person name="Stroehlein A.J."/>
            <person name="Kinkar L."/>
            <person name="Wang T."/>
            <person name="Sohn W.M."/>
            <person name="Chang B.C.H."/>
            <person name="Kaur P."/>
            <person name="Weisz D."/>
            <person name="Dudchenko O."/>
            <person name="Aiden E.L."/>
            <person name="Korhonen P.K."/>
            <person name="Gasser R.B."/>
        </authorList>
    </citation>
    <scope>NUCLEOTIDE SEQUENCE [LARGE SCALE GENOMIC DNA]</scope>
    <source>
        <strain evidence="1">Cs-k2</strain>
    </source>
</reference>
<gene>
    <name evidence="1" type="ORF">CSKR_101735</name>
</gene>
<name>A0A419PHN0_CLOSI</name>
<proteinExistence type="predicted"/>
<dbReference type="Proteomes" id="UP000286415">
    <property type="component" value="Unassembled WGS sequence"/>
</dbReference>
<comment type="caution">
    <text evidence="1">The sequence shown here is derived from an EMBL/GenBank/DDBJ whole genome shotgun (WGS) entry which is preliminary data.</text>
</comment>
<dbReference type="AlphaFoldDB" id="A0A419PHN0"/>
<organism evidence="1 2">
    <name type="scientific">Clonorchis sinensis</name>
    <name type="common">Chinese liver fluke</name>
    <dbReference type="NCBI Taxonomy" id="79923"/>
    <lineage>
        <taxon>Eukaryota</taxon>
        <taxon>Metazoa</taxon>
        <taxon>Spiralia</taxon>
        <taxon>Lophotrochozoa</taxon>
        <taxon>Platyhelminthes</taxon>
        <taxon>Trematoda</taxon>
        <taxon>Digenea</taxon>
        <taxon>Opisthorchiida</taxon>
        <taxon>Opisthorchiata</taxon>
        <taxon>Opisthorchiidae</taxon>
        <taxon>Clonorchis</taxon>
    </lineage>
</organism>
<protein>
    <submittedName>
        <fullName evidence="1">Uncharacterized protein</fullName>
    </submittedName>
</protein>
<evidence type="ECO:0000313" key="2">
    <source>
        <dbReference type="Proteomes" id="UP000286415"/>
    </source>
</evidence>